<gene>
    <name evidence="2" type="ORF">DM02DRAFT_593200</name>
</gene>
<dbReference type="InterPro" id="IPR052895">
    <property type="entry name" value="HetReg/Transcr_Mod"/>
</dbReference>
<sequence>MEETDDLHCTVTVRNPWEEPATYHCLSYCWGGEQKTHNIHIKTSQTGSNYSIPITKNLHRALKQVTQSQGVQRLWVDALCINQSDAIERSAQVAMMKQIYSKAAGVVIWLGEGETAQFAQTCTKAIHAMCQRFTEATGVPSSSITGPQGLTLNLAQLDELKRDAEREPVAYYYYKQISRFFSVPWFRRVWVLQEAFSNTTVEAWFGSHHLHWGQIILAALWHSFLIRDYISKSDVEEQNDTQGDIGYLPELWLGLVHNRVPRGLSMIELVCRARDFQATDPRDKVFALLGLANDSPNVRPDYTKSKMQVYTDFAKSIISQTGNLDVLSAVDTFTLRSEPRSSPSWMPDLDVSIATIRGLGFPRKYNAAFSTTATILPTATDSDSNTENSSPILSLTGFEIDTLTSTISPLLSLTKDLTLYIGNSPTAITTLWQSYIRCHPQFDVQDSSATLKAFVRTLTATGFALPTSFPAHPLGTVVPPEQAPSLESDFLAYYTRTDPTLSVLKDVPHFGNEEFVKMLAERGDADQFAVLAGKACDERLFFISEAGRLGLCPREAREGDRVVVLYGGSVPYVLRPLDDGKWMFVGECYVDGIMFGEAEALKSQKEIEDRVFNVR</sequence>
<evidence type="ECO:0000259" key="1">
    <source>
        <dbReference type="Pfam" id="PF06985"/>
    </source>
</evidence>
<evidence type="ECO:0000313" key="3">
    <source>
        <dbReference type="Proteomes" id="UP000244855"/>
    </source>
</evidence>
<proteinExistence type="predicted"/>
<name>A0A2V1DPL8_9PLEO</name>
<dbReference type="PANTHER" id="PTHR24148:SF64">
    <property type="entry name" value="HETEROKARYON INCOMPATIBILITY DOMAIN-CONTAINING PROTEIN"/>
    <property type="match status" value="1"/>
</dbReference>
<evidence type="ECO:0000313" key="2">
    <source>
        <dbReference type="EMBL" id="PVI00198.1"/>
    </source>
</evidence>
<protein>
    <submittedName>
        <fullName evidence="2">HET-domain-containing protein</fullName>
    </submittedName>
</protein>
<dbReference type="Pfam" id="PF26639">
    <property type="entry name" value="Het-6_barrel"/>
    <property type="match status" value="1"/>
</dbReference>
<keyword evidence="3" id="KW-1185">Reference proteome</keyword>
<feature type="domain" description="Heterokaryon incompatibility" evidence="1">
    <location>
        <begin position="23"/>
        <end position="194"/>
    </location>
</feature>
<dbReference type="AlphaFoldDB" id="A0A2V1DPL8"/>
<dbReference type="InterPro" id="IPR010730">
    <property type="entry name" value="HET"/>
</dbReference>
<dbReference type="EMBL" id="KZ805377">
    <property type="protein sequence ID" value="PVI00198.1"/>
    <property type="molecule type" value="Genomic_DNA"/>
</dbReference>
<reference evidence="2 3" key="1">
    <citation type="journal article" date="2018" name="Sci. Rep.">
        <title>Comparative genomics provides insights into the lifestyle and reveals functional heterogeneity of dark septate endophytic fungi.</title>
        <authorList>
            <person name="Knapp D.G."/>
            <person name="Nemeth J.B."/>
            <person name="Barry K."/>
            <person name="Hainaut M."/>
            <person name="Henrissat B."/>
            <person name="Johnson J."/>
            <person name="Kuo A."/>
            <person name="Lim J.H.P."/>
            <person name="Lipzen A."/>
            <person name="Nolan M."/>
            <person name="Ohm R.A."/>
            <person name="Tamas L."/>
            <person name="Grigoriev I.V."/>
            <person name="Spatafora J.W."/>
            <person name="Nagy L.G."/>
            <person name="Kovacs G.M."/>
        </authorList>
    </citation>
    <scope>NUCLEOTIDE SEQUENCE [LARGE SCALE GENOMIC DNA]</scope>
    <source>
        <strain evidence="2 3">DSE2036</strain>
    </source>
</reference>
<dbReference type="Proteomes" id="UP000244855">
    <property type="component" value="Unassembled WGS sequence"/>
</dbReference>
<organism evidence="2 3">
    <name type="scientific">Periconia macrospinosa</name>
    <dbReference type="NCBI Taxonomy" id="97972"/>
    <lineage>
        <taxon>Eukaryota</taxon>
        <taxon>Fungi</taxon>
        <taxon>Dikarya</taxon>
        <taxon>Ascomycota</taxon>
        <taxon>Pezizomycotina</taxon>
        <taxon>Dothideomycetes</taxon>
        <taxon>Pleosporomycetidae</taxon>
        <taxon>Pleosporales</taxon>
        <taxon>Massarineae</taxon>
        <taxon>Periconiaceae</taxon>
        <taxon>Periconia</taxon>
    </lineage>
</organism>
<dbReference type="STRING" id="97972.A0A2V1DPL8"/>
<dbReference type="PANTHER" id="PTHR24148">
    <property type="entry name" value="ANKYRIN REPEAT DOMAIN-CONTAINING PROTEIN 39 HOMOLOG-RELATED"/>
    <property type="match status" value="1"/>
</dbReference>
<dbReference type="Pfam" id="PF06985">
    <property type="entry name" value="HET"/>
    <property type="match status" value="1"/>
</dbReference>
<accession>A0A2V1DPL8</accession>
<dbReference type="OrthoDB" id="5386682at2759"/>